<comment type="caution">
    <text evidence="2">The sequence shown here is derived from an EMBL/GenBank/DDBJ whole genome shotgun (WGS) entry which is preliminary data.</text>
</comment>
<proteinExistence type="predicted"/>
<feature type="region of interest" description="Disordered" evidence="1">
    <location>
        <begin position="67"/>
        <end position="90"/>
    </location>
</feature>
<sequence length="139" mass="15366">MSFSVRRTSFPPPRMKKRWTLRWMPIPWKFIFSTRSMTVLPDSGKECRSAIPAPVKSVSRLLSSTIPPSVPGNGATAISTADRKASPSRSVSHAKETRIFSAVTIRKWRRAGFSEPRFRECCAFSCCIPTGATAASVTT</sequence>
<reference evidence="2" key="1">
    <citation type="submission" date="2019-08" db="EMBL/GenBank/DDBJ databases">
        <authorList>
            <person name="Kucharzyk K."/>
            <person name="Murdoch R.W."/>
            <person name="Higgins S."/>
            <person name="Loffler F."/>
        </authorList>
    </citation>
    <scope>NUCLEOTIDE SEQUENCE</scope>
</reference>
<accession>A0A645HQQ4</accession>
<gene>
    <name evidence="2" type="ORF">SDC9_188934</name>
</gene>
<name>A0A645HQQ4_9ZZZZ</name>
<protein>
    <submittedName>
        <fullName evidence="2">Uncharacterized protein</fullName>
    </submittedName>
</protein>
<organism evidence="2">
    <name type="scientific">bioreactor metagenome</name>
    <dbReference type="NCBI Taxonomy" id="1076179"/>
    <lineage>
        <taxon>unclassified sequences</taxon>
        <taxon>metagenomes</taxon>
        <taxon>ecological metagenomes</taxon>
    </lineage>
</organism>
<evidence type="ECO:0000313" key="2">
    <source>
        <dbReference type="EMBL" id="MPN41388.1"/>
    </source>
</evidence>
<dbReference type="EMBL" id="VSSQ01098383">
    <property type="protein sequence ID" value="MPN41388.1"/>
    <property type="molecule type" value="Genomic_DNA"/>
</dbReference>
<dbReference type="AlphaFoldDB" id="A0A645HQQ4"/>
<evidence type="ECO:0000256" key="1">
    <source>
        <dbReference type="SAM" id="MobiDB-lite"/>
    </source>
</evidence>